<feature type="domain" description="Endonuclease/exonuclease/phosphatase" evidence="1">
    <location>
        <begin position="59"/>
        <end position="313"/>
    </location>
</feature>
<dbReference type="Proteomes" id="UP000612329">
    <property type="component" value="Unassembled WGS sequence"/>
</dbReference>
<evidence type="ECO:0000313" key="2">
    <source>
        <dbReference type="EMBL" id="GGK32392.1"/>
    </source>
</evidence>
<reference evidence="2" key="2">
    <citation type="submission" date="2020-09" db="EMBL/GenBank/DDBJ databases">
        <authorList>
            <person name="Sun Q."/>
            <person name="Ohkuma M."/>
        </authorList>
    </citation>
    <scope>NUCLEOTIDE SEQUENCE</scope>
    <source>
        <strain evidence="2">JCM 12862</strain>
    </source>
</reference>
<dbReference type="SUPFAM" id="SSF56219">
    <property type="entry name" value="DNase I-like"/>
    <property type="match status" value="1"/>
</dbReference>
<organism evidence="2 3">
    <name type="scientific">Yeosuana aromativorans</name>
    <dbReference type="NCBI Taxonomy" id="288019"/>
    <lineage>
        <taxon>Bacteria</taxon>
        <taxon>Pseudomonadati</taxon>
        <taxon>Bacteroidota</taxon>
        <taxon>Flavobacteriia</taxon>
        <taxon>Flavobacteriales</taxon>
        <taxon>Flavobacteriaceae</taxon>
        <taxon>Yeosuana</taxon>
    </lineage>
</organism>
<accession>A0A8J3FJ64</accession>
<evidence type="ECO:0000259" key="1">
    <source>
        <dbReference type="Pfam" id="PF03372"/>
    </source>
</evidence>
<dbReference type="GO" id="GO:0003824">
    <property type="term" value="F:catalytic activity"/>
    <property type="evidence" value="ECO:0007669"/>
    <property type="project" value="InterPro"/>
</dbReference>
<dbReference type="InterPro" id="IPR036691">
    <property type="entry name" value="Endo/exonu/phosph_ase_sf"/>
</dbReference>
<reference evidence="2" key="1">
    <citation type="journal article" date="2014" name="Int. J. Syst. Evol. Microbiol.">
        <title>Complete genome sequence of Corynebacterium casei LMG S-19264T (=DSM 44701T), isolated from a smear-ripened cheese.</title>
        <authorList>
            <consortium name="US DOE Joint Genome Institute (JGI-PGF)"/>
            <person name="Walter F."/>
            <person name="Albersmeier A."/>
            <person name="Kalinowski J."/>
            <person name="Ruckert C."/>
        </authorList>
    </citation>
    <scope>NUCLEOTIDE SEQUENCE</scope>
    <source>
        <strain evidence="2">JCM 12862</strain>
    </source>
</reference>
<dbReference type="EMBL" id="BMNR01000007">
    <property type="protein sequence ID" value="GGK32392.1"/>
    <property type="molecule type" value="Genomic_DNA"/>
</dbReference>
<dbReference type="AlphaFoldDB" id="A0A8J3FJ64"/>
<gene>
    <name evidence="2" type="ORF">GCM10007962_28420</name>
</gene>
<dbReference type="InterPro" id="IPR005135">
    <property type="entry name" value="Endo/exonuclease/phosphatase"/>
</dbReference>
<dbReference type="Gene3D" id="3.60.10.10">
    <property type="entry name" value="Endonuclease/exonuclease/phosphatase"/>
    <property type="match status" value="1"/>
</dbReference>
<dbReference type="RefSeq" id="WP_188654354.1">
    <property type="nucleotide sequence ID" value="NZ_BMNR01000007.1"/>
</dbReference>
<evidence type="ECO:0000313" key="3">
    <source>
        <dbReference type="Proteomes" id="UP000612329"/>
    </source>
</evidence>
<keyword evidence="3" id="KW-1185">Reference proteome</keyword>
<sequence>MSKELYFRGLKVIRRTMAISFGCLVLMLLMTNCVSIAVNTTSETAPQTSSKKASVRVFSWNVSADAFVRDPETFRAFVKKSQANILLFDEVAPFTNTDQILSAIKGTALNHSDDWYINFGQSGGRQRDVIVSRFPQESLPEFSRIVPYPEFEKDQLCKRMIEADKLKYVKSLEDGIPVNGVIITDGNDKLLVVSIDLECCGNDPDSWEEDKRRIETREIRRLIKQVLNRTHVDGIIVAGDFNLVSTGIPLVNISGPYEPPHAGLIAAELYHQDGLTMWTWDGRGTPFPSRAMDFVFYSPNSMKLKSGYILNTEDFSPSELEQMGVQQESSSKMSEHLPVIAEFVWQ</sequence>
<proteinExistence type="predicted"/>
<name>A0A8J3FJ64_9FLAO</name>
<protein>
    <recommendedName>
        <fullName evidence="1">Endonuclease/exonuclease/phosphatase domain-containing protein</fullName>
    </recommendedName>
</protein>
<comment type="caution">
    <text evidence="2">The sequence shown here is derived from an EMBL/GenBank/DDBJ whole genome shotgun (WGS) entry which is preliminary data.</text>
</comment>
<dbReference type="Pfam" id="PF03372">
    <property type="entry name" value="Exo_endo_phos"/>
    <property type="match status" value="1"/>
</dbReference>